<evidence type="ECO:0000259" key="7">
    <source>
        <dbReference type="Pfam" id="PF12698"/>
    </source>
</evidence>
<dbReference type="Gene3D" id="3.40.1710.10">
    <property type="entry name" value="abc type-2 transporter like domain"/>
    <property type="match status" value="1"/>
</dbReference>
<feature type="transmembrane region" description="Helical" evidence="6">
    <location>
        <begin position="238"/>
        <end position="258"/>
    </location>
</feature>
<comment type="subcellular location">
    <subcellularLocation>
        <location evidence="1">Cell membrane</location>
        <topology evidence="1">Multi-pass membrane protein</topology>
    </subcellularLocation>
</comment>
<keyword evidence="3 6" id="KW-0812">Transmembrane</keyword>
<dbReference type="PANTHER" id="PTHR30294">
    <property type="entry name" value="MEMBRANE COMPONENT OF ABC TRANSPORTER YHHJ-RELATED"/>
    <property type="match status" value="1"/>
</dbReference>
<feature type="transmembrane region" description="Helical" evidence="6">
    <location>
        <begin position="20"/>
        <end position="38"/>
    </location>
</feature>
<dbReference type="Pfam" id="PF12698">
    <property type="entry name" value="ABC2_membrane_3"/>
    <property type="match status" value="1"/>
</dbReference>
<evidence type="ECO:0000256" key="1">
    <source>
        <dbReference type="ARBA" id="ARBA00004651"/>
    </source>
</evidence>
<protein>
    <submittedName>
        <fullName evidence="8">ABC transporter permease</fullName>
    </submittedName>
</protein>
<evidence type="ECO:0000313" key="9">
    <source>
        <dbReference type="Proteomes" id="UP001501321"/>
    </source>
</evidence>
<evidence type="ECO:0000256" key="4">
    <source>
        <dbReference type="ARBA" id="ARBA00022989"/>
    </source>
</evidence>
<feature type="domain" description="ABC-2 type transporter transmembrane" evidence="7">
    <location>
        <begin position="21"/>
        <end position="374"/>
    </location>
</feature>
<gene>
    <name evidence="8" type="ORF">GCM10023095_23590</name>
</gene>
<feature type="transmembrane region" description="Helical" evidence="6">
    <location>
        <begin position="270"/>
        <end position="291"/>
    </location>
</feature>
<evidence type="ECO:0000256" key="2">
    <source>
        <dbReference type="ARBA" id="ARBA00022475"/>
    </source>
</evidence>
<sequence>MAELVDLLRQEARRLFTDRAILLTLFGGLLYYFLLYPSPYANQVARELPVILVDQDDSLLSRQLAFMAEATPTLKFVGTASTLEAAQQRLRHNEARGILVIPPHFMRDVRLGRSVTLALAADATYFLSYSGIAEGLSTAAATLGVGIQVQRRLASGEALPQALNDSRPFAVNSVPLFNPTLGYQPYVLPAVFLLILHQTLLIGAGLQACGQRLASQAGESGYWQSASPLTLLAARTSLFTLLYLLFALAYLVVGLAWYGLPRLAALGQLLLLWLPLFMTISCVGSLLGSLLPRRELVTALVVLSSLPIVFVTGFIWPNEGLPAWQAALAQWIPATPGIQAFLKLQVEGADLSQIRPELGQLYGQLALYGLLAWWALRRRQRVE</sequence>
<feature type="transmembrane region" description="Helical" evidence="6">
    <location>
        <begin position="359"/>
        <end position="376"/>
    </location>
</feature>
<evidence type="ECO:0000256" key="3">
    <source>
        <dbReference type="ARBA" id="ARBA00022692"/>
    </source>
</evidence>
<keyword evidence="9" id="KW-1185">Reference proteome</keyword>
<evidence type="ECO:0000313" key="8">
    <source>
        <dbReference type="EMBL" id="GAA4501013.1"/>
    </source>
</evidence>
<evidence type="ECO:0000256" key="6">
    <source>
        <dbReference type="SAM" id="Phobius"/>
    </source>
</evidence>
<keyword evidence="4 6" id="KW-1133">Transmembrane helix</keyword>
<feature type="transmembrane region" description="Helical" evidence="6">
    <location>
        <begin position="296"/>
        <end position="316"/>
    </location>
</feature>
<dbReference type="EMBL" id="BAABFC010000014">
    <property type="protein sequence ID" value="GAA4501013.1"/>
    <property type="molecule type" value="Genomic_DNA"/>
</dbReference>
<comment type="caution">
    <text evidence="8">The sequence shown here is derived from an EMBL/GenBank/DDBJ whole genome shotgun (WGS) entry which is preliminary data.</text>
</comment>
<reference evidence="9" key="1">
    <citation type="journal article" date="2019" name="Int. J. Syst. Evol. Microbiol.">
        <title>The Global Catalogue of Microorganisms (GCM) 10K type strain sequencing project: providing services to taxonomists for standard genome sequencing and annotation.</title>
        <authorList>
            <consortium name="The Broad Institute Genomics Platform"/>
            <consortium name="The Broad Institute Genome Sequencing Center for Infectious Disease"/>
            <person name="Wu L."/>
            <person name="Ma J."/>
        </authorList>
    </citation>
    <scope>NUCLEOTIDE SEQUENCE [LARGE SCALE GENOMIC DNA]</scope>
    <source>
        <strain evidence="9">JCM 32226</strain>
    </source>
</reference>
<accession>A0ABP8QD21</accession>
<dbReference type="InterPro" id="IPR013525">
    <property type="entry name" value="ABC2_TM"/>
</dbReference>
<name>A0ABP8QD21_9GAMM</name>
<dbReference type="RefSeq" id="WP_345013320.1">
    <property type="nucleotide sequence ID" value="NZ_BAABFC010000014.1"/>
</dbReference>
<proteinExistence type="predicted"/>
<keyword evidence="2" id="KW-1003">Cell membrane</keyword>
<evidence type="ECO:0000256" key="5">
    <source>
        <dbReference type="ARBA" id="ARBA00023136"/>
    </source>
</evidence>
<dbReference type="PANTHER" id="PTHR30294:SF46">
    <property type="entry name" value="ABC TRANSPORTER PERMEASE"/>
    <property type="match status" value="1"/>
</dbReference>
<organism evidence="8 9">
    <name type="scientific">Pseudaeromonas paramecii</name>
    <dbReference type="NCBI Taxonomy" id="2138166"/>
    <lineage>
        <taxon>Bacteria</taxon>
        <taxon>Pseudomonadati</taxon>
        <taxon>Pseudomonadota</taxon>
        <taxon>Gammaproteobacteria</taxon>
        <taxon>Aeromonadales</taxon>
        <taxon>Aeromonadaceae</taxon>
        <taxon>Pseudaeromonas</taxon>
    </lineage>
</organism>
<dbReference type="Proteomes" id="UP001501321">
    <property type="component" value="Unassembled WGS sequence"/>
</dbReference>
<keyword evidence="5 6" id="KW-0472">Membrane</keyword>
<dbReference type="InterPro" id="IPR051449">
    <property type="entry name" value="ABC-2_transporter_component"/>
</dbReference>